<evidence type="ECO:0000259" key="1">
    <source>
        <dbReference type="Pfam" id="PF12680"/>
    </source>
</evidence>
<dbReference type="EMBL" id="CP162599">
    <property type="protein sequence ID" value="XDK32986.1"/>
    <property type="molecule type" value="Genomic_DNA"/>
</dbReference>
<protein>
    <submittedName>
        <fullName evidence="2">Nuclear transport factor 2 family protein</fullName>
    </submittedName>
</protein>
<dbReference type="InterPro" id="IPR032710">
    <property type="entry name" value="NTF2-like_dom_sf"/>
</dbReference>
<organism evidence="2">
    <name type="scientific">Ornithinibacillus sp. 4-3</name>
    <dbReference type="NCBI Taxonomy" id="3231488"/>
    <lineage>
        <taxon>Bacteria</taxon>
        <taxon>Bacillati</taxon>
        <taxon>Bacillota</taxon>
        <taxon>Bacilli</taxon>
        <taxon>Bacillales</taxon>
        <taxon>Bacillaceae</taxon>
        <taxon>Ornithinibacillus</taxon>
    </lineage>
</organism>
<dbReference type="RefSeq" id="WP_368653673.1">
    <property type="nucleotide sequence ID" value="NZ_CP162599.1"/>
</dbReference>
<dbReference type="SUPFAM" id="SSF54427">
    <property type="entry name" value="NTF2-like"/>
    <property type="match status" value="1"/>
</dbReference>
<dbReference type="Gene3D" id="3.10.450.50">
    <property type="match status" value="1"/>
</dbReference>
<evidence type="ECO:0000313" key="2">
    <source>
        <dbReference type="EMBL" id="XDK32986.1"/>
    </source>
</evidence>
<name>A0AB39HKY3_9BACI</name>
<sequence>MSVTKQLMEKINHAFANGDVDSMIELATEDIVMNEIGHGISEGKAAYIEKMEPMRGYKADVYEVHRTLIEGNTAVIEGEMEFVEGDEKVIYCFTDWYEFENEKIKSITVFMIKQANTDEN</sequence>
<dbReference type="AlphaFoldDB" id="A0AB39HKY3"/>
<reference evidence="2" key="1">
    <citation type="submission" date="2024-07" db="EMBL/GenBank/DDBJ databases">
        <title>Halotolerant mesophilic bacterium Ornithinibacillus sp. 4-3, sp. nov., isolated from soil.</title>
        <authorList>
            <person name="Sidarenka A.V."/>
            <person name="Guliayeva D.E."/>
            <person name="Leanovich S.I."/>
            <person name="Hileuskaya K.S."/>
            <person name="Akhremchuk A.E."/>
            <person name="Sikolenko M.A."/>
            <person name="Valentovich L.N."/>
        </authorList>
    </citation>
    <scope>NUCLEOTIDE SEQUENCE</scope>
    <source>
        <strain evidence="2">4-3</strain>
    </source>
</reference>
<proteinExistence type="predicted"/>
<feature type="domain" description="SnoaL-like" evidence="1">
    <location>
        <begin position="11"/>
        <end position="106"/>
    </location>
</feature>
<accession>A0AB39HKY3</accession>
<dbReference type="InterPro" id="IPR037401">
    <property type="entry name" value="SnoaL-like"/>
</dbReference>
<dbReference type="Pfam" id="PF12680">
    <property type="entry name" value="SnoaL_2"/>
    <property type="match status" value="1"/>
</dbReference>
<gene>
    <name evidence="2" type="ORF">AB4Y30_00990</name>
</gene>